<dbReference type="EMBL" id="NEDP02002904">
    <property type="protein sequence ID" value="OWF49880.1"/>
    <property type="molecule type" value="Genomic_DNA"/>
</dbReference>
<gene>
    <name evidence="1" type="ORF">KP79_PYT13510</name>
</gene>
<protein>
    <submittedName>
        <fullName evidence="1">Uncharacterized protein</fullName>
    </submittedName>
</protein>
<dbReference type="Proteomes" id="UP000242188">
    <property type="component" value="Unassembled WGS sequence"/>
</dbReference>
<reference evidence="1 2" key="1">
    <citation type="journal article" date="2017" name="Nat. Ecol. Evol.">
        <title>Scallop genome provides insights into evolution of bilaterian karyotype and development.</title>
        <authorList>
            <person name="Wang S."/>
            <person name="Zhang J."/>
            <person name="Jiao W."/>
            <person name="Li J."/>
            <person name="Xun X."/>
            <person name="Sun Y."/>
            <person name="Guo X."/>
            <person name="Huan P."/>
            <person name="Dong B."/>
            <person name="Zhang L."/>
            <person name="Hu X."/>
            <person name="Sun X."/>
            <person name="Wang J."/>
            <person name="Zhao C."/>
            <person name="Wang Y."/>
            <person name="Wang D."/>
            <person name="Huang X."/>
            <person name="Wang R."/>
            <person name="Lv J."/>
            <person name="Li Y."/>
            <person name="Zhang Z."/>
            <person name="Liu B."/>
            <person name="Lu W."/>
            <person name="Hui Y."/>
            <person name="Liang J."/>
            <person name="Zhou Z."/>
            <person name="Hou R."/>
            <person name="Li X."/>
            <person name="Liu Y."/>
            <person name="Li H."/>
            <person name="Ning X."/>
            <person name="Lin Y."/>
            <person name="Zhao L."/>
            <person name="Xing Q."/>
            <person name="Dou J."/>
            <person name="Li Y."/>
            <person name="Mao J."/>
            <person name="Guo H."/>
            <person name="Dou H."/>
            <person name="Li T."/>
            <person name="Mu C."/>
            <person name="Jiang W."/>
            <person name="Fu Q."/>
            <person name="Fu X."/>
            <person name="Miao Y."/>
            <person name="Liu J."/>
            <person name="Yu Q."/>
            <person name="Li R."/>
            <person name="Liao H."/>
            <person name="Li X."/>
            <person name="Kong Y."/>
            <person name="Jiang Z."/>
            <person name="Chourrout D."/>
            <person name="Li R."/>
            <person name="Bao Z."/>
        </authorList>
    </citation>
    <scope>NUCLEOTIDE SEQUENCE [LARGE SCALE GENOMIC DNA]</scope>
    <source>
        <strain evidence="1 2">PY_sf001</strain>
    </source>
</reference>
<evidence type="ECO:0000313" key="2">
    <source>
        <dbReference type="Proteomes" id="UP000242188"/>
    </source>
</evidence>
<sequence length="114" mass="13717">MAEKMLLRVITNSAVYKHPENYVLARNTYYVESFNNTMNIFQDKRISFSDSQYLARSQLAVCHWNENVDRPFTSVWNPRRAEAPRSRKGKKNYIAPTYHYRDSTWKRFINNIFQ</sequence>
<accession>A0A210QMB9</accession>
<comment type="caution">
    <text evidence="1">The sequence shown here is derived from an EMBL/GenBank/DDBJ whole genome shotgun (WGS) entry which is preliminary data.</text>
</comment>
<name>A0A210QMB9_MIZYE</name>
<keyword evidence="2" id="KW-1185">Reference proteome</keyword>
<proteinExistence type="predicted"/>
<dbReference type="AlphaFoldDB" id="A0A210QMB9"/>
<organism evidence="1 2">
    <name type="scientific">Mizuhopecten yessoensis</name>
    <name type="common">Japanese scallop</name>
    <name type="synonym">Patinopecten yessoensis</name>
    <dbReference type="NCBI Taxonomy" id="6573"/>
    <lineage>
        <taxon>Eukaryota</taxon>
        <taxon>Metazoa</taxon>
        <taxon>Spiralia</taxon>
        <taxon>Lophotrochozoa</taxon>
        <taxon>Mollusca</taxon>
        <taxon>Bivalvia</taxon>
        <taxon>Autobranchia</taxon>
        <taxon>Pteriomorphia</taxon>
        <taxon>Pectinida</taxon>
        <taxon>Pectinoidea</taxon>
        <taxon>Pectinidae</taxon>
        <taxon>Mizuhopecten</taxon>
    </lineage>
</organism>
<evidence type="ECO:0000313" key="1">
    <source>
        <dbReference type="EMBL" id="OWF49880.1"/>
    </source>
</evidence>